<accession>A0A2P2N1Z5</accession>
<dbReference type="AlphaFoldDB" id="A0A2P2N1Z5"/>
<dbReference type="EMBL" id="GGEC01056015">
    <property type="protein sequence ID" value="MBX36499.1"/>
    <property type="molecule type" value="Transcribed_RNA"/>
</dbReference>
<sequence>MPLSFNFFFTYLELAVFG</sequence>
<name>A0A2P2N1Z5_RHIMU</name>
<evidence type="ECO:0000313" key="1">
    <source>
        <dbReference type="EMBL" id="MBX36499.1"/>
    </source>
</evidence>
<protein>
    <submittedName>
        <fullName evidence="1">Uncharacterized protein</fullName>
    </submittedName>
</protein>
<reference evidence="1" key="1">
    <citation type="submission" date="2018-02" db="EMBL/GenBank/DDBJ databases">
        <title>Rhizophora mucronata_Transcriptome.</title>
        <authorList>
            <person name="Meera S.P."/>
            <person name="Sreeshan A."/>
            <person name="Augustine A."/>
        </authorList>
    </citation>
    <scope>NUCLEOTIDE SEQUENCE</scope>
    <source>
        <tissue evidence="1">Leaf</tissue>
    </source>
</reference>
<proteinExistence type="predicted"/>
<organism evidence="1">
    <name type="scientific">Rhizophora mucronata</name>
    <name type="common">Asiatic mangrove</name>
    <dbReference type="NCBI Taxonomy" id="61149"/>
    <lineage>
        <taxon>Eukaryota</taxon>
        <taxon>Viridiplantae</taxon>
        <taxon>Streptophyta</taxon>
        <taxon>Embryophyta</taxon>
        <taxon>Tracheophyta</taxon>
        <taxon>Spermatophyta</taxon>
        <taxon>Magnoliopsida</taxon>
        <taxon>eudicotyledons</taxon>
        <taxon>Gunneridae</taxon>
        <taxon>Pentapetalae</taxon>
        <taxon>rosids</taxon>
        <taxon>fabids</taxon>
        <taxon>Malpighiales</taxon>
        <taxon>Rhizophoraceae</taxon>
        <taxon>Rhizophora</taxon>
    </lineage>
</organism>